<reference evidence="1 2" key="1">
    <citation type="submission" date="2019-12" db="EMBL/GenBank/DDBJ databases">
        <title>Genomic-based taxomic classification of the family Erythrobacteraceae.</title>
        <authorList>
            <person name="Xu L."/>
        </authorList>
    </citation>
    <scope>NUCLEOTIDE SEQUENCE [LARGE SCALE GENOMIC DNA]</scope>
    <source>
        <strain evidence="1 2">SW-109</strain>
    </source>
</reference>
<accession>A0A6I4V409</accession>
<evidence type="ECO:0000313" key="1">
    <source>
        <dbReference type="EMBL" id="MXP48101.1"/>
    </source>
</evidence>
<sequence length="146" mass="16615">MKSQKYSKIPTQEDLQNFSGMHCARLYRGAVESRWKCPSSGRTAQQLVRWTEIKGPSFRARFGDEHGMGFSVSLTRHHCHGHGRFLETLICGDCNSADGAAKRKLKLPKDWSFSAEEIRQFVSVKPYSGATYIDYETAMSIYRLNS</sequence>
<evidence type="ECO:0008006" key="3">
    <source>
        <dbReference type="Google" id="ProtNLM"/>
    </source>
</evidence>
<proteinExistence type="predicted"/>
<evidence type="ECO:0000313" key="2">
    <source>
        <dbReference type="Proteomes" id="UP000471435"/>
    </source>
</evidence>
<dbReference type="EMBL" id="WTYP01000002">
    <property type="protein sequence ID" value="MXP48101.1"/>
    <property type="molecule type" value="Genomic_DNA"/>
</dbReference>
<comment type="caution">
    <text evidence="1">The sequence shown here is derived from an EMBL/GenBank/DDBJ whole genome shotgun (WGS) entry which is preliminary data.</text>
</comment>
<dbReference type="AlphaFoldDB" id="A0A6I4V409"/>
<gene>
    <name evidence="1" type="ORF">GRI43_11960</name>
</gene>
<organism evidence="1 2">
    <name type="scientific">Pontixanthobacter luteolus</name>
    <dbReference type="NCBI Taxonomy" id="295089"/>
    <lineage>
        <taxon>Bacteria</taxon>
        <taxon>Pseudomonadati</taxon>
        <taxon>Pseudomonadota</taxon>
        <taxon>Alphaproteobacteria</taxon>
        <taxon>Sphingomonadales</taxon>
        <taxon>Erythrobacteraceae</taxon>
        <taxon>Pontixanthobacter</taxon>
    </lineage>
</organism>
<protein>
    <recommendedName>
        <fullName evidence="3">Recombination endonuclease VII</fullName>
    </recommendedName>
</protein>
<name>A0A6I4V409_9SPHN</name>
<dbReference type="Proteomes" id="UP000471435">
    <property type="component" value="Unassembled WGS sequence"/>
</dbReference>
<keyword evidence="2" id="KW-1185">Reference proteome</keyword>
<dbReference type="RefSeq" id="WP_160731315.1">
    <property type="nucleotide sequence ID" value="NZ_WTYP01000002.1"/>
</dbReference>
<dbReference type="OrthoDB" id="7593251at2"/>